<dbReference type="Proteomes" id="UP000703661">
    <property type="component" value="Unassembled WGS sequence"/>
</dbReference>
<name>A0A9P6MFH5_9FUNG</name>
<feature type="transmembrane region" description="Helical" evidence="1">
    <location>
        <begin position="21"/>
        <end position="45"/>
    </location>
</feature>
<dbReference type="EMBL" id="JAAAID010003598">
    <property type="protein sequence ID" value="KAF9996917.1"/>
    <property type="molecule type" value="Genomic_DNA"/>
</dbReference>
<dbReference type="AlphaFoldDB" id="A0A9P6MFH5"/>
<evidence type="ECO:0000313" key="2">
    <source>
        <dbReference type="EMBL" id="KAF9996917.1"/>
    </source>
</evidence>
<gene>
    <name evidence="2" type="ORF">BGZ80_007120</name>
</gene>
<reference evidence="2" key="1">
    <citation type="journal article" date="2020" name="Fungal Divers.">
        <title>Resolving the Mortierellaceae phylogeny through synthesis of multi-gene phylogenetics and phylogenomics.</title>
        <authorList>
            <person name="Vandepol N."/>
            <person name="Liber J."/>
            <person name="Desiro A."/>
            <person name="Na H."/>
            <person name="Kennedy M."/>
            <person name="Barry K."/>
            <person name="Grigoriev I.V."/>
            <person name="Miller A.N."/>
            <person name="O'Donnell K."/>
            <person name="Stajich J.E."/>
            <person name="Bonito G."/>
        </authorList>
    </citation>
    <scope>NUCLEOTIDE SEQUENCE</scope>
    <source>
        <strain evidence="2">NRRL 2769</strain>
    </source>
</reference>
<protein>
    <submittedName>
        <fullName evidence="2">Uncharacterized protein</fullName>
    </submittedName>
</protein>
<comment type="caution">
    <text evidence="2">The sequence shown here is derived from an EMBL/GenBank/DDBJ whole genome shotgun (WGS) entry which is preliminary data.</text>
</comment>
<organism evidence="2 3">
    <name type="scientific">Entomortierella chlamydospora</name>
    <dbReference type="NCBI Taxonomy" id="101097"/>
    <lineage>
        <taxon>Eukaryota</taxon>
        <taxon>Fungi</taxon>
        <taxon>Fungi incertae sedis</taxon>
        <taxon>Mucoromycota</taxon>
        <taxon>Mortierellomycotina</taxon>
        <taxon>Mortierellomycetes</taxon>
        <taxon>Mortierellales</taxon>
        <taxon>Mortierellaceae</taxon>
        <taxon>Entomortierella</taxon>
    </lineage>
</organism>
<evidence type="ECO:0000256" key="1">
    <source>
        <dbReference type="SAM" id="Phobius"/>
    </source>
</evidence>
<evidence type="ECO:0000313" key="3">
    <source>
        <dbReference type="Proteomes" id="UP000703661"/>
    </source>
</evidence>
<keyword evidence="1" id="KW-0472">Membrane</keyword>
<keyword evidence="1" id="KW-1133">Transmembrane helix</keyword>
<accession>A0A9P6MFH5</accession>
<sequence>MADSIVKPTLPWYRRLNQMKGLLLAIVSMAQMLDIINVASVTIVLPKVMVDVGFQFDQLQ</sequence>
<keyword evidence="3" id="KW-1185">Reference proteome</keyword>
<keyword evidence="1" id="KW-0812">Transmembrane</keyword>
<feature type="non-terminal residue" evidence="2">
    <location>
        <position position="60"/>
    </location>
</feature>
<proteinExistence type="predicted"/>